<dbReference type="PANTHER" id="PTHR10579:SF43">
    <property type="entry name" value="ZINC FINGER (C3HC4-TYPE RING FINGER) FAMILY PROTEIN"/>
    <property type="match status" value="1"/>
</dbReference>
<dbReference type="SMART" id="SM00327">
    <property type="entry name" value="VWA"/>
    <property type="match status" value="1"/>
</dbReference>
<dbReference type="InterPro" id="IPR051266">
    <property type="entry name" value="CLCR"/>
</dbReference>
<accession>A0ABU5E182</accession>
<evidence type="ECO:0000313" key="4">
    <source>
        <dbReference type="Proteomes" id="UP001271769"/>
    </source>
</evidence>
<dbReference type="SUPFAM" id="SSF53300">
    <property type="entry name" value="vWA-like"/>
    <property type="match status" value="1"/>
</dbReference>
<dbReference type="InterPro" id="IPR021908">
    <property type="entry name" value="YfbK_C"/>
</dbReference>
<reference evidence="3 4" key="1">
    <citation type="journal article" date="2013" name="Antonie Van Leeuwenhoek">
        <title>Dongia rigui sp. nov., isolated from freshwater of a large wetland in Korea.</title>
        <authorList>
            <person name="Baik K.S."/>
            <person name="Hwang Y.M."/>
            <person name="Choi J.S."/>
            <person name="Kwon J."/>
            <person name="Seong C.N."/>
        </authorList>
    </citation>
    <scope>NUCLEOTIDE SEQUENCE [LARGE SCALE GENOMIC DNA]</scope>
    <source>
        <strain evidence="3 4">04SU4-P</strain>
    </source>
</reference>
<proteinExistence type="predicted"/>
<dbReference type="CDD" id="cd01465">
    <property type="entry name" value="vWA_subgroup"/>
    <property type="match status" value="1"/>
</dbReference>
<comment type="caution">
    <text evidence="3">The sequence shown here is derived from an EMBL/GenBank/DDBJ whole genome shotgun (WGS) entry which is preliminary data.</text>
</comment>
<dbReference type="InterPro" id="IPR036465">
    <property type="entry name" value="vWFA_dom_sf"/>
</dbReference>
<evidence type="ECO:0000259" key="2">
    <source>
        <dbReference type="PROSITE" id="PS50234"/>
    </source>
</evidence>
<feature type="chain" id="PRO_5046866027" evidence="1">
    <location>
        <begin position="21"/>
        <end position="574"/>
    </location>
</feature>
<keyword evidence="4" id="KW-1185">Reference proteome</keyword>
<dbReference type="InterPro" id="IPR022156">
    <property type="entry name" value="Uncharacterised_YfbK_N"/>
</dbReference>
<dbReference type="PANTHER" id="PTHR10579">
    <property type="entry name" value="CALCIUM-ACTIVATED CHLORIDE CHANNEL REGULATOR"/>
    <property type="match status" value="1"/>
</dbReference>
<feature type="signal peptide" evidence="1">
    <location>
        <begin position="1"/>
        <end position="20"/>
    </location>
</feature>
<dbReference type="Proteomes" id="UP001271769">
    <property type="component" value="Unassembled WGS sequence"/>
</dbReference>
<feature type="domain" description="VWFA" evidence="2">
    <location>
        <begin position="208"/>
        <end position="386"/>
    </location>
</feature>
<dbReference type="PROSITE" id="PS50234">
    <property type="entry name" value="VWFA"/>
    <property type="match status" value="1"/>
</dbReference>
<organism evidence="3 4">
    <name type="scientific">Dongia rigui</name>
    <dbReference type="NCBI Taxonomy" id="940149"/>
    <lineage>
        <taxon>Bacteria</taxon>
        <taxon>Pseudomonadati</taxon>
        <taxon>Pseudomonadota</taxon>
        <taxon>Alphaproteobacteria</taxon>
        <taxon>Rhodospirillales</taxon>
        <taxon>Dongiaceae</taxon>
        <taxon>Dongia</taxon>
    </lineage>
</organism>
<name>A0ABU5E182_9PROT</name>
<gene>
    <name evidence="3" type="ORF">SMD31_13540</name>
</gene>
<dbReference type="InterPro" id="IPR002035">
    <property type="entry name" value="VWF_A"/>
</dbReference>
<dbReference type="Pfam" id="PF12450">
    <property type="entry name" value="vWF_A"/>
    <property type="match status" value="1"/>
</dbReference>
<evidence type="ECO:0000256" key="1">
    <source>
        <dbReference type="SAM" id="SignalP"/>
    </source>
</evidence>
<protein>
    <submittedName>
        <fullName evidence="3">VWA domain-containing protein</fullName>
    </submittedName>
</protein>
<sequence length="574" mass="61188">MRRQILITHILLSSALILNACGAENSQTADLQAAPKVKVTTESSSSDAATIAATGVTVPSAPAETRKVEPATTLGIAAEAVPGQSENFTSNIYPTQPANTENYAHNDDNPIKRTAEDAVSTFSIDVDTGSYANLRRFLMNGQKPPADAVRVEEMLNYFSYAYKGPRDASIPFRADADVMTTPWNPNTKLLRLAIKGYQPPLDHRPAANLVFLIDVSGSMQDQDKLPLLKAGMKMLVDQLGADDKVTIVTYAGSAGLALAPTSGNEKETIRAAIDGLEAGGSTAGGEGIALAYAKAREAKVDGGINRILLATDGDFNVGVTDIDALKDMIEENRKSGIALSTLGFGEGNYNDALMEQIADVGNGSYGHIDSLNEAKRQLVDGLQANIETIAKDVKVQIEFNPAIVAEYRLIGYENRALKREDFNNDQKDAGEIGAGHSVTALYEIALIGSKGLSVDPLRYQDEGTAKGVAGKAEEFAFLRIRYKAPGGDASKLIETPLPTAWLSRDKETTPDDNFAAAVAAFGQYLKGGDRLGQFDLGQIASLARSGRGEDASGERAEFINLVELTEALAPTQNR</sequence>
<dbReference type="Pfam" id="PF12034">
    <property type="entry name" value="YfbK_C"/>
    <property type="match status" value="1"/>
</dbReference>
<dbReference type="RefSeq" id="WP_320501430.1">
    <property type="nucleotide sequence ID" value="NZ_JAXCLX010000002.1"/>
</dbReference>
<dbReference type="EMBL" id="JAXCLX010000002">
    <property type="protein sequence ID" value="MDY0872960.1"/>
    <property type="molecule type" value="Genomic_DNA"/>
</dbReference>
<dbReference type="Gene3D" id="3.40.50.410">
    <property type="entry name" value="von Willebrand factor, type A domain"/>
    <property type="match status" value="1"/>
</dbReference>
<dbReference type="Pfam" id="PF00092">
    <property type="entry name" value="VWA"/>
    <property type="match status" value="1"/>
</dbReference>
<keyword evidence="1" id="KW-0732">Signal</keyword>
<evidence type="ECO:0000313" key="3">
    <source>
        <dbReference type="EMBL" id="MDY0872960.1"/>
    </source>
</evidence>